<reference evidence="2 4" key="2">
    <citation type="journal article" date="2017" name="Front. Plant Sci.">
        <title>Gene Classification and Mining of Molecular Markers Useful in Red Clover (Trifolium pratense) Breeding.</title>
        <authorList>
            <person name="Istvanek J."/>
            <person name="Dluhosova J."/>
            <person name="Dluhos P."/>
            <person name="Patkova L."/>
            <person name="Nedelnik J."/>
            <person name="Repkova J."/>
        </authorList>
    </citation>
    <scope>NUCLEOTIDE SEQUENCE [LARGE SCALE GENOMIC DNA]</scope>
    <source>
        <strain evidence="4">cv. Tatra</strain>
        <tissue evidence="2">Young leaves</tissue>
    </source>
</reference>
<accession>A0A2K3LL22</accession>
<dbReference type="EMBL" id="ASHM01035528">
    <property type="protein sequence ID" value="PNX79212.1"/>
    <property type="molecule type" value="Genomic_DNA"/>
</dbReference>
<evidence type="ECO:0000313" key="2">
    <source>
        <dbReference type="EMBL" id="PNX79212.1"/>
    </source>
</evidence>
<organism evidence="2 4">
    <name type="scientific">Trifolium pratense</name>
    <name type="common">Red clover</name>
    <dbReference type="NCBI Taxonomy" id="57577"/>
    <lineage>
        <taxon>Eukaryota</taxon>
        <taxon>Viridiplantae</taxon>
        <taxon>Streptophyta</taxon>
        <taxon>Embryophyta</taxon>
        <taxon>Tracheophyta</taxon>
        <taxon>Spermatophyta</taxon>
        <taxon>Magnoliopsida</taxon>
        <taxon>eudicotyledons</taxon>
        <taxon>Gunneridae</taxon>
        <taxon>Pentapetalae</taxon>
        <taxon>rosids</taxon>
        <taxon>fabids</taxon>
        <taxon>Fabales</taxon>
        <taxon>Fabaceae</taxon>
        <taxon>Papilionoideae</taxon>
        <taxon>50 kb inversion clade</taxon>
        <taxon>NPAAA clade</taxon>
        <taxon>Hologalegina</taxon>
        <taxon>IRL clade</taxon>
        <taxon>Trifolieae</taxon>
        <taxon>Trifolium</taxon>
    </lineage>
</organism>
<dbReference type="AlphaFoldDB" id="A0A2K3LL22"/>
<evidence type="ECO:0000256" key="1">
    <source>
        <dbReference type="SAM" id="MobiDB-lite"/>
    </source>
</evidence>
<dbReference type="EMBL" id="ASHM01037552">
    <property type="protein sequence ID" value="PNX80236.1"/>
    <property type="molecule type" value="Genomic_DNA"/>
</dbReference>
<feature type="compositionally biased region" description="Basic residues" evidence="1">
    <location>
        <begin position="19"/>
        <end position="31"/>
    </location>
</feature>
<sequence>AIEEVAKITHSIKEDQTKVRSRNRKKQKLPPKTKSYPPNLSSMRRFEREVINDELIAEINDGELVEINDVLRETKREMFVT</sequence>
<protein>
    <submittedName>
        <fullName evidence="2">Uncharacterized protein</fullName>
    </submittedName>
</protein>
<dbReference type="Proteomes" id="UP000236291">
    <property type="component" value="Unassembled WGS sequence"/>
</dbReference>
<feature type="region of interest" description="Disordered" evidence="1">
    <location>
        <begin position="13"/>
        <end position="40"/>
    </location>
</feature>
<evidence type="ECO:0000313" key="4">
    <source>
        <dbReference type="Proteomes" id="UP000236291"/>
    </source>
</evidence>
<evidence type="ECO:0000313" key="3">
    <source>
        <dbReference type="EMBL" id="PNX80236.1"/>
    </source>
</evidence>
<name>A0A2K3LL22_TRIPR</name>
<reference evidence="2 4" key="1">
    <citation type="journal article" date="2014" name="Am. J. Bot.">
        <title>Genome assembly and annotation for red clover (Trifolium pratense; Fabaceae).</title>
        <authorList>
            <person name="Istvanek J."/>
            <person name="Jaros M."/>
            <person name="Krenek A."/>
            <person name="Repkova J."/>
        </authorList>
    </citation>
    <scope>NUCLEOTIDE SEQUENCE [LARGE SCALE GENOMIC DNA]</scope>
    <source>
        <strain evidence="4">cv. Tatra</strain>
        <tissue evidence="2">Young leaves</tissue>
    </source>
</reference>
<proteinExistence type="predicted"/>
<comment type="caution">
    <text evidence="2">The sequence shown here is derived from an EMBL/GenBank/DDBJ whole genome shotgun (WGS) entry which is preliminary data.</text>
</comment>
<gene>
    <name evidence="2" type="ORF">L195_g035196</name>
    <name evidence="3" type="ORF">L195_g036233</name>
</gene>
<feature type="non-terminal residue" evidence="2">
    <location>
        <position position="1"/>
    </location>
</feature>